<dbReference type="SUPFAM" id="SSF55785">
    <property type="entry name" value="PYP-like sensor domain (PAS domain)"/>
    <property type="match status" value="1"/>
</dbReference>
<keyword evidence="6" id="KW-1185">Reference proteome</keyword>
<evidence type="ECO:0000256" key="2">
    <source>
        <dbReference type="ARBA" id="ARBA00012528"/>
    </source>
</evidence>
<dbReference type="InterPro" id="IPR035965">
    <property type="entry name" value="PAS-like_dom_sf"/>
</dbReference>
<dbReference type="InterPro" id="IPR000160">
    <property type="entry name" value="GGDEF_dom"/>
</dbReference>
<evidence type="ECO:0000313" key="5">
    <source>
        <dbReference type="EMBL" id="TLF48646.1"/>
    </source>
</evidence>
<protein>
    <recommendedName>
        <fullName evidence="2">diguanylate cyclase</fullName>
        <ecNumber evidence="2">2.7.7.65</ecNumber>
    </recommendedName>
</protein>
<reference evidence="5 6" key="1">
    <citation type="journal article" date="2007" name="Int. J. Syst. Evol. Microbiol.">
        <title>Halomonas saccharevitans sp. nov., Halomonas arcis sp. nov. and Halomonas subterranea sp. nov., halophilic bacteria isolated from hypersaline environments of China.</title>
        <authorList>
            <person name="Xu X.W."/>
            <person name="Wu Y.H."/>
            <person name="Zhou Z."/>
            <person name="Wang C.S."/>
            <person name="Zhou Y.G."/>
            <person name="Zhang H.B."/>
            <person name="Wang Y."/>
            <person name="Wu M."/>
        </authorList>
    </citation>
    <scope>NUCLEOTIDE SEQUENCE [LARGE SCALE GENOMIC DNA]</scope>
    <source>
        <strain evidence="5 6">TBZ3</strain>
    </source>
</reference>
<evidence type="ECO:0000259" key="4">
    <source>
        <dbReference type="PROSITE" id="PS50887"/>
    </source>
</evidence>
<dbReference type="FunFam" id="3.30.70.270:FF:000001">
    <property type="entry name" value="Diguanylate cyclase domain protein"/>
    <property type="match status" value="1"/>
</dbReference>
<dbReference type="Proteomes" id="UP000306973">
    <property type="component" value="Unassembled WGS sequence"/>
</dbReference>
<dbReference type="EC" id="2.7.7.65" evidence="2"/>
<dbReference type="OrthoDB" id="5296913at2"/>
<proteinExistence type="predicted"/>
<evidence type="ECO:0000256" key="3">
    <source>
        <dbReference type="ARBA" id="ARBA00034247"/>
    </source>
</evidence>
<gene>
    <name evidence="5" type="ORF">FEI13_12990</name>
</gene>
<dbReference type="Pfam" id="PF00990">
    <property type="entry name" value="GGDEF"/>
    <property type="match status" value="1"/>
</dbReference>
<comment type="cofactor">
    <cofactor evidence="1">
        <name>Mg(2+)</name>
        <dbReference type="ChEBI" id="CHEBI:18420"/>
    </cofactor>
</comment>
<dbReference type="SMART" id="SM00267">
    <property type="entry name" value="GGDEF"/>
    <property type="match status" value="1"/>
</dbReference>
<dbReference type="SUPFAM" id="SSF55073">
    <property type="entry name" value="Nucleotide cyclase"/>
    <property type="match status" value="1"/>
</dbReference>
<dbReference type="InterPro" id="IPR029787">
    <property type="entry name" value="Nucleotide_cyclase"/>
</dbReference>
<dbReference type="AlphaFoldDB" id="A0A5R8MF61"/>
<sequence>MPSNDVLPDRELADIPWLLELTEQLPGVIFQLHRAPDGHLHFPYLAGRGTELNGLDWHDLSQNALPALERLAEPDYPRLMAVIERSARSGTPIATTFRLRLPGKRMSWIAVRAQPRRVDSGTLWVGLMIDISEQMLEEDRLRRLSDTDDLTGLANRRKLITRLDEELSLSNRHGLPLSLMMLDLDHFKSINDTWGHLQGDQVLRELASLSHGILREEDLMARLGGEEFAVLLPLTPESHCRQLAERLRERIAEHDFGVGHGQITISIGIAEHRVGDSREILMQRVDESLYAAKDSGRNRVMAGVCPPESHEGAPPR</sequence>
<dbReference type="InterPro" id="IPR043128">
    <property type="entry name" value="Rev_trsase/Diguanyl_cyclase"/>
</dbReference>
<comment type="catalytic activity">
    <reaction evidence="3">
        <text>2 GTP = 3',3'-c-di-GMP + 2 diphosphate</text>
        <dbReference type="Rhea" id="RHEA:24898"/>
        <dbReference type="ChEBI" id="CHEBI:33019"/>
        <dbReference type="ChEBI" id="CHEBI:37565"/>
        <dbReference type="ChEBI" id="CHEBI:58805"/>
        <dbReference type="EC" id="2.7.7.65"/>
    </reaction>
</comment>
<dbReference type="GO" id="GO:0052621">
    <property type="term" value="F:diguanylate cyclase activity"/>
    <property type="evidence" value="ECO:0007669"/>
    <property type="project" value="UniProtKB-EC"/>
</dbReference>
<evidence type="ECO:0000313" key="6">
    <source>
        <dbReference type="Proteomes" id="UP000306973"/>
    </source>
</evidence>
<comment type="caution">
    <text evidence="5">The sequence shown here is derived from an EMBL/GenBank/DDBJ whole genome shotgun (WGS) entry which is preliminary data.</text>
</comment>
<dbReference type="NCBIfam" id="TIGR00254">
    <property type="entry name" value="GGDEF"/>
    <property type="match status" value="1"/>
</dbReference>
<name>A0A5R8MF61_9GAMM</name>
<dbReference type="PANTHER" id="PTHR45138:SF9">
    <property type="entry name" value="DIGUANYLATE CYCLASE DGCM-RELATED"/>
    <property type="match status" value="1"/>
</dbReference>
<dbReference type="InterPro" id="IPR050469">
    <property type="entry name" value="Diguanylate_Cyclase"/>
</dbReference>
<feature type="domain" description="GGDEF" evidence="4">
    <location>
        <begin position="175"/>
        <end position="305"/>
    </location>
</feature>
<dbReference type="PROSITE" id="PS50887">
    <property type="entry name" value="GGDEF"/>
    <property type="match status" value="1"/>
</dbReference>
<accession>A0A5R8MF61</accession>
<dbReference type="Gene3D" id="3.30.70.270">
    <property type="match status" value="1"/>
</dbReference>
<dbReference type="Gene3D" id="3.30.450.20">
    <property type="entry name" value="PAS domain"/>
    <property type="match status" value="1"/>
</dbReference>
<organism evidence="5 6">
    <name type="scientific">Halomonas urmiana</name>
    <dbReference type="NCBI Taxonomy" id="490901"/>
    <lineage>
        <taxon>Bacteria</taxon>
        <taxon>Pseudomonadati</taxon>
        <taxon>Pseudomonadota</taxon>
        <taxon>Gammaproteobacteria</taxon>
        <taxon>Oceanospirillales</taxon>
        <taxon>Halomonadaceae</taxon>
        <taxon>Halomonas</taxon>
    </lineage>
</organism>
<dbReference type="EMBL" id="VBUI01000019">
    <property type="protein sequence ID" value="TLF48646.1"/>
    <property type="molecule type" value="Genomic_DNA"/>
</dbReference>
<evidence type="ECO:0000256" key="1">
    <source>
        <dbReference type="ARBA" id="ARBA00001946"/>
    </source>
</evidence>
<dbReference type="PANTHER" id="PTHR45138">
    <property type="entry name" value="REGULATORY COMPONENTS OF SENSORY TRANSDUCTION SYSTEM"/>
    <property type="match status" value="1"/>
</dbReference>
<dbReference type="CDD" id="cd01949">
    <property type="entry name" value="GGDEF"/>
    <property type="match status" value="1"/>
</dbReference>